<dbReference type="InterPro" id="IPR002635">
    <property type="entry name" value="Chorion"/>
</dbReference>
<evidence type="ECO:0000313" key="5">
    <source>
        <dbReference type="Proteomes" id="UP001497472"/>
    </source>
</evidence>
<accession>A0AAV1JLH1</accession>
<comment type="similarity">
    <text evidence="1 3">Belongs to the chorion protein family.</text>
</comment>
<dbReference type="EMBL" id="CAVLEF010000011">
    <property type="protein sequence ID" value="CAK1548922.1"/>
    <property type="molecule type" value="Genomic_DNA"/>
</dbReference>
<comment type="caution">
    <text evidence="4">The sequence shown here is derived from an EMBL/GenBank/DDBJ whole genome shotgun (WGS) entry which is preliminary data.</text>
</comment>
<gene>
    <name evidence="4" type="ORF">LNINA_LOCUS8270</name>
</gene>
<sequence>MVYKRCNIINKSLHTQHTNMSSLTFFLLCIQACLIQNALSTLIGPALYGNGFGLGNSCGAGLTAASAELAGWYGGDSPASYNYGPRAIEREMAAEYAYAAERTAEYEMARSPAMWNAPFAPAPFAPAPFAPAPFAPAPFAPAPFAPAPYAPAIEPAAYGGEGVGDVAVAGEMPVAGTTMVAGQVPILGAVRFAGDLPAGGVVTIAGSCGCGNRYI</sequence>
<dbReference type="Pfam" id="PF01723">
    <property type="entry name" value="Chorion_1"/>
    <property type="match status" value="1"/>
</dbReference>
<keyword evidence="5" id="KW-1185">Reference proteome</keyword>
<organism evidence="4 5">
    <name type="scientific">Leptosia nina</name>
    <dbReference type="NCBI Taxonomy" id="320188"/>
    <lineage>
        <taxon>Eukaryota</taxon>
        <taxon>Metazoa</taxon>
        <taxon>Ecdysozoa</taxon>
        <taxon>Arthropoda</taxon>
        <taxon>Hexapoda</taxon>
        <taxon>Insecta</taxon>
        <taxon>Pterygota</taxon>
        <taxon>Neoptera</taxon>
        <taxon>Endopterygota</taxon>
        <taxon>Lepidoptera</taxon>
        <taxon>Glossata</taxon>
        <taxon>Ditrysia</taxon>
        <taxon>Papilionoidea</taxon>
        <taxon>Pieridae</taxon>
        <taxon>Pierinae</taxon>
        <taxon>Leptosia</taxon>
    </lineage>
</organism>
<keyword evidence="2" id="KW-0677">Repeat</keyword>
<dbReference type="GO" id="GO:0007304">
    <property type="term" value="P:chorion-containing eggshell formation"/>
    <property type="evidence" value="ECO:0007669"/>
    <property type="project" value="InterPro"/>
</dbReference>
<proteinExistence type="inferred from homology"/>
<reference evidence="4 5" key="1">
    <citation type="submission" date="2023-11" db="EMBL/GenBank/DDBJ databases">
        <authorList>
            <person name="Okamura Y."/>
        </authorList>
    </citation>
    <scope>NUCLEOTIDE SEQUENCE [LARGE SCALE GENOMIC DNA]</scope>
</reference>
<dbReference type="GO" id="GO:0005213">
    <property type="term" value="F:structural constituent of egg chorion"/>
    <property type="evidence" value="ECO:0007669"/>
    <property type="project" value="InterPro"/>
</dbReference>
<protein>
    <submittedName>
        <fullName evidence="4">Uncharacterized protein</fullName>
    </submittedName>
</protein>
<name>A0AAV1JLH1_9NEOP</name>
<evidence type="ECO:0000256" key="1">
    <source>
        <dbReference type="ARBA" id="ARBA00005906"/>
    </source>
</evidence>
<dbReference type="AlphaFoldDB" id="A0AAV1JLH1"/>
<evidence type="ECO:0000256" key="2">
    <source>
        <dbReference type="ARBA" id="ARBA00022737"/>
    </source>
</evidence>
<evidence type="ECO:0000256" key="3">
    <source>
        <dbReference type="RuleBase" id="RU004378"/>
    </source>
</evidence>
<dbReference type="GO" id="GO:0042600">
    <property type="term" value="C:egg chorion"/>
    <property type="evidence" value="ECO:0007669"/>
    <property type="project" value="InterPro"/>
</dbReference>
<dbReference type="Proteomes" id="UP001497472">
    <property type="component" value="Unassembled WGS sequence"/>
</dbReference>
<evidence type="ECO:0000313" key="4">
    <source>
        <dbReference type="EMBL" id="CAK1548922.1"/>
    </source>
</evidence>